<evidence type="ECO:0000256" key="1">
    <source>
        <dbReference type="SAM" id="SignalP"/>
    </source>
</evidence>
<protein>
    <submittedName>
        <fullName evidence="3">S-layer homology domain-containing protein</fullName>
    </submittedName>
</protein>
<dbReference type="InterPro" id="IPR001119">
    <property type="entry name" value="SLH_dom"/>
</dbReference>
<keyword evidence="1" id="KW-0732">Signal</keyword>
<gene>
    <name evidence="3" type="ORF">O9H85_00030</name>
</gene>
<feature type="signal peptide" evidence="1">
    <location>
        <begin position="1"/>
        <end position="22"/>
    </location>
</feature>
<dbReference type="EMBL" id="JAQAGZ010000001">
    <property type="protein sequence ID" value="MCZ8510853.1"/>
    <property type="molecule type" value="Genomic_DNA"/>
</dbReference>
<evidence type="ECO:0000313" key="4">
    <source>
        <dbReference type="Proteomes" id="UP001527882"/>
    </source>
</evidence>
<dbReference type="PROSITE" id="PS51257">
    <property type="entry name" value="PROKAR_LIPOPROTEIN"/>
    <property type="match status" value="1"/>
</dbReference>
<comment type="caution">
    <text evidence="3">The sequence shown here is derived from an EMBL/GenBank/DDBJ whole genome shotgun (WGS) entry which is preliminary data.</text>
</comment>
<evidence type="ECO:0000259" key="2">
    <source>
        <dbReference type="PROSITE" id="PS51272"/>
    </source>
</evidence>
<sequence>MKSRIFTTLLLLGLMTSSCANAIAQQKHPVLSETHSQSDFEILKDKSVMTDFREDDLVTRAEFTAVLVRLLELPLASDHSKFEDTKTHWSDSVVATANAKGWINGKTDTLFYPDDHVTGHEVNLILGRAGIPETVSEIDTPIKRGDIAAVALAEYKRTHDSEPSTLAITKAIATSPTSVDVTFTNGKTTTIIVPSLQPARQTWETIEYNGLNYNFTVTWQGSPVKTIKTFKTRLSIHAGEVEKDRLLYLTYNENGDSVPLRDGETVEFSSDDPHVTKDGYFDNTSNPLPVGSTVTYTATLKDRKGKIIDSAATTATIYDAGVGYRPTSFKTVTLSGKTWDSKYVTVQNDGNRDLDLMMVVDTAVDQNGTSVNLKDIDIGDHTYYSTDERIVKVDNTGKLIPVTPGIAQVGIIVGDFSYQARLEIFPEQIPTSLVYSPEELKSGDTSFSFSVKDQLGQKLRISVDPKNFTIKSDNLDLSGANIADANGNVSVSGVNLPTGQSKINVSYGGTDLGQLILTVR</sequence>
<feature type="domain" description="SLH" evidence="2">
    <location>
        <begin position="77"/>
        <end position="140"/>
    </location>
</feature>
<keyword evidence="4" id="KW-1185">Reference proteome</keyword>
<organism evidence="3 4">
    <name type="scientific">Paenibacillus gyeongsangnamensis</name>
    <dbReference type="NCBI Taxonomy" id="3388067"/>
    <lineage>
        <taxon>Bacteria</taxon>
        <taxon>Bacillati</taxon>
        <taxon>Bacillota</taxon>
        <taxon>Bacilli</taxon>
        <taxon>Bacillales</taxon>
        <taxon>Paenibacillaceae</taxon>
        <taxon>Paenibacillus</taxon>
    </lineage>
</organism>
<reference evidence="3 4" key="1">
    <citation type="submission" date="2022-12" db="EMBL/GenBank/DDBJ databases">
        <title>Draft genome sequence of Paenibacillus sp. dW9.</title>
        <authorList>
            <person name="Choi E.-W."/>
            <person name="Kim D.-U."/>
        </authorList>
    </citation>
    <scope>NUCLEOTIDE SEQUENCE [LARGE SCALE GENOMIC DNA]</scope>
    <source>
        <strain evidence="4">dW9</strain>
    </source>
</reference>
<proteinExistence type="predicted"/>
<name>A0ABT4Q218_9BACL</name>
<dbReference type="RefSeq" id="WP_269879229.1">
    <property type="nucleotide sequence ID" value="NZ_JAQAGZ010000001.1"/>
</dbReference>
<dbReference type="PROSITE" id="PS51272">
    <property type="entry name" value="SLH"/>
    <property type="match status" value="1"/>
</dbReference>
<dbReference type="Pfam" id="PF00395">
    <property type="entry name" value="SLH"/>
    <property type="match status" value="1"/>
</dbReference>
<accession>A0ABT4Q218</accession>
<dbReference type="Proteomes" id="UP001527882">
    <property type="component" value="Unassembled WGS sequence"/>
</dbReference>
<evidence type="ECO:0000313" key="3">
    <source>
        <dbReference type="EMBL" id="MCZ8510853.1"/>
    </source>
</evidence>
<feature type="chain" id="PRO_5046429508" evidence="1">
    <location>
        <begin position="23"/>
        <end position="520"/>
    </location>
</feature>